<evidence type="ECO:0000313" key="1">
    <source>
        <dbReference type="EMBL" id="RXH68068.1"/>
    </source>
</evidence>
<comment type="caution">
    <text evidence="1">The sequence shown here is derived from an EMBL/GenBank/DDBJ whole genome shotgun (WGS) entry which is preliminary data.</text>
</comment>
<organism evidence="1 2">
    <name type="scientific">Malus domestica</name>
    <name type="common">Apple</name>
    <name type="synonym">Pyrus malus</name>
    <dbReference type="NCBI Taxonomy" id="3750"/>
    <lineage>
        <taxon>Eukaryota</taxon>
        <taxon>Viridiplantae</taxon>
        <taxon>Streptophyta</taxon>
        <taxon>Embryophyta</taxon>
        <taxon>Tracheophyta</taxon>
        <taxon>Spermatophyta</taxon>
        <taxon>Magnoliopsida</taxon>
        <taxon>eudicotyledons</taxon>
        <taxon>Gunneridae</taxon>
        <taxon>Pentapetalae</taxon>
        <taxon>rosids</taxon>
        <taxon>fabids</taxon>
        <taxon>Rosales</taxon>
        <taxon>Rosaceae</taxon>
        <taxon>Amygdaloideae</taxon>
        <taxon>Maleae</taxon>
        <taxon>Malus</taxon>
    </lineage>
</organism>
<gene>
    <name evidence="1" type="ORF">DVH24_028215</name>
</gene>
<dbReference type="AlphaFoldDB" id="A0A498H9E5"/>
<keyword evidence="2" id="KW-1185">Reference proteome</keyword>
<reference evidence="1 2" key="1">
    <citation type="submission" date="2018-10" db="EMBL/GenBank/DDBJ databases">
        <title>A high-quality apple genome assembly.</title>
        <authorList>
            <person name="Hu J."/>
        </authorList>
    </citation>
    <scope>NUCLEOTIDE SEQUENCE [LARGE SCALE GENOMIC DNA]</scope>
    <source>
        <strain evidence="2">cv. HFTH1</strain>
        <tissue evidence="1">Young leaf</tissue>
    </source>
</reference>
<dbReference type="EMBL" id="RDQH01000343">
    <property type="protein sequence ID" value="RXH68068.1"/>
    <property type="molecule type" value="Genomic_DNA"/>
</dbReference>
<protein>
    <submittedName>
        <fullName evidence="1">Uncharacterized protein</fullName>
    </submittedName>
</protein>
<proteinExistence type="predicted"/>
<accession>A0A498H9E5</accession>
<dbReference type="Proteomes" id="UP000290289">
    <property type="component" value="Chromosome 17"/>
</dbReference>
<evidence type="ECO:0000313" key="2">
    <source>
        <dbReference type="Proteomes" id="UP000290289"/>
    </source>
</evidence>
<sequence length="76" mass="8328">MRTLLSQRLLSRLLAYRHFTSVHTSYYSFQAPKPDLFSSSSLRSVCVASPFLRCRLECVGSSASSFASDGGNDGFG</sequence>
<name>A0A498H9E5_MALDO</name>